<dbReference type="FunFam" id="1.20.1250.20:FF:000011">
    <property type="entry name" value="MFS multidrug transporter, putative"/>
    <property type="match status" value="1"/>
</dbReference>
<dbReference type="Gene3D" id="1.20.1250.20">
    <property type="entry name" value="MFS general substrate transporter like domains"/>
    <property type="match status" value="1"/>
</dbReference>
<comment type="caution">
    <text evidence="8">The sequence shown here is derived from an EMBL/GenBank/DDBJ whole genome shotgun (WGS) entry which is preliminary data.</text>
</comment>
<dbReference type="AlphaFoldDB" id="A0A218Z7I9"/>
<name>A0A218Z7I9_9HELO</name>
<feature type="domain" description="Major facilitator superfamily (MFS) profile" evidence="7">
    <location>
        <begin position="181"/>
        <end position="614"/>
    </location>
</feature>
<feature type="transmembrane region" description="Helical" evidence="6">
    <location>
        <begin position="342"/>
        <end position="367"/>
    </location>
</feature>
<dbReference type="FunCoup" id="A0A218Z7I9">
    <property type="interactions" value="6"/>
</dbReference>
<dbReference type="InterPro" id="IPR020846">
    <property type="entry name" value="MFS_dom"/>
</dbReference>
<dbReference type="SUPFAM" id="SSF103473">
    <property type="entry name" value="MFS general substrate transporter"/>
    <property type="match status" value="1"/>
</dbReference>
<evidence type="ECO:0000256" key="5">
    <source>
        <dbReference type="SAM" id="MobiDB-lite"/>
    </source>
</evidence>
<feature type="transmembrane region" description="Helical" evidence="6">
    <location>
        <begin position="248"/>
        <end position="265"/>
    </location>
</feature>
<dbReference type="GO" id="GO:0005886">
    <property type="term" value="C:plasma membrane"/>
    <property type="evidence" value="ECO:0007669"/>
    <property type="project" value="TreeGrafter"/>
</dbReference>
<evidence type="ECO:0000256" key="6">
    <source>
        <dbReference type="SAM" id="Phobius"/>
    </source>
</evidence>
<sequence length="622" mass="68809">MTDMLREAPLGQIIRWATKNKLLKYPEERDDFDLPSTYSTLLDAAETKTPILSRTNTRGTNHAVESEHQRTRASSPLLSDSGIAETSELEDAETEKEERSPYTAADKDVEALSLNRARSRLEAMPYTEARLELEAELSLARTETRPIVPLKTSDGNILVDWYTTDDPANPQNWSDAKRAFVSTVICLYTFVVYTGSAIYTSSEEGLIREWGLRPVDASLPLSLYVLAYGIGPLIWAPLSEIPVIGRSPVYASTMALFTILSLPTAMVNNFAGLLVLRFLQGFFGSPCLANGAATMQDMYSLLHLPYALVAWVSAAYCGPALGPLLSGFAVTAKGWRWSLWEILWAAGPIFLVMIMLLPETSTPNILLRRAKRLRKLTGDNRLMSQSEIDQKEMTAFKILAEAIVKPIEITFKDPAIAFVNLYTAIIYGIYYSFFEVFPLVYPVSYGFSLGMVGVVFTCILIACMIGIAIYCAYLYFYLVPDIMKNGLRVQESRLVPALFACFGPTIGLFMFGWTARESIHWIAPTIGITIYGASVFVVMQCIFVYVPLSYPQYAASLFAGNDFLRSAFACGSILFGRPLFVHLGVGKGVSVLGGLSVIGIIGMFALWVFGARLRARSKFAMS</sequence>
<dbReference type="Proteomes" id="UP000242519">
    <property type="component" value="Unassembled WGS sequence"/>
</dbReference>
<feature type="transmembrane region" description="Helical" evidence="6">
    <location>
        <begin position="521"/>
        <end position="546"/>
    </location>
</feature>
<feature type="transmembrane region" description="Helical" evidence="6">
    <location>
        <begin position="445"/>
        <end position="473"/>
    </location>
</feature>
<feature type="region of interest" description="Disordered" evidence="5">
    <location>
        <begin position="55"/>
        <end position="106"/>
    </location>
</feature>
<evidence type="ECO:0000256" key="1">
    <source>
        <dbReference type="ARBA" id="ARBA00004141"/>
    </source>
</evidence>
<dbReference type="Pfam" id="PF07690">
    <property type="entry name" value="MFS_1"/>
    <property type="match status" value="1"/>
</dbReference>
<dbReference type="InterPro" id="IPR011701">
    <property type="entry name" value="MFS"/>
</dbReference>
<feature type="transmembrane region" description="Helical" evidence="6">
    <location>
        <begin position="179"/>
        <end position="199"/>
    </location>
</feature>
<comment type="subcellular location">
    <subcellularLocation>
        <location evidence="1">Membrane</location>
        <topology evidence="1">Multi-pass membrane protein</topology>
    </subcellularLocation>
</comment>
<feature type="transmembrane region" description="Helical" evidence="6">
    <location>
        <begin position="219"/>
        <end position="236"/>
    </location>
</feature>
<dbReference type="CDD" id="cd17323">
    <property type="entry name" value="MFS_Tpo1_MDR_like"/>
    <property type="match status" value="1"/>
</dbReference>
<feature type="transmembrane region" description="Helical" evidence="6">
    <location>
        <begin position="591"/>
        <end position="611"/>
    </location>
</feature>
<feature type="transmembrane region" description="Helical" evidence="6">
    <location>
        <begin position="415"/>
        <end position="433"/>
    </location>
</feature>
<evidence type="ECO:0000256" key="4">
    <source>
        <dbReference type="ARBA" id="ARBA00023136"/>
    </source>
</evidence>
<evidence type="ECO:0000259" key="7">
    <source>
        <dbReference type="PROSITE" id="PS50850"/>
    </source>
</evidence>
<keyword evidence="9" id="KW-1185">Reference proteome</keyword>
<keyword evidence="2 6" id="KW-0812">Transmembrane</keyword>
<dbReference type="EMBL" id="MZNU01000176">
    <property type="protein sequence ID" value="OWP03503.1"/>
    <property type="molecule type" value="Genomic_DNA"/>
</dbReference>
<keyword evidence="3 6" id="KW-1133">Transmembrane helix</keyword>
<evidence type="ECO:0000256" key="3">
    <source>
        <dbReference type="ARBA" id="ARBA00022989"/>
    </source>
</evidence>
<reference evidence="8 9" key="1">
    <citation type="submission" date="2017-04" db="EMBL/GenBank/DDBJ databases">
        <title>Draft genome sequence of Marssonina coronaria NL1: causal agent of apple blotch.</title>
        <authorList>
            <person name="Cheng Q."/>
        </authorList>
    </citation>
    <scope>NUCLEOTIDE SEQUENCE [LARGE SCALE GENOMIC DNA]</scope>
    <source>
        <strain evidence="8 9">NL1</strain>
    </source>
</reference>
<evidence type="ECO:0000313" key="8">
    <source>
        <dbReference type="EMBL" id="OWP03503.1"/>
    </source>
</evidence>
<protein>
    <submittedName>
        <fullName evidence="8">Multidrug transporter</fullName>
    </submittedName>
</protein>
<dbReference type="STRING" id="503106.A0A218Z7I9"/>
<dbReference type="GO" id="GO:1990961">
    <property type="term" value="P:xenobiotic detoxification by transmembrane export across the plasma membrane"/>
    <property type="evidence" value="ECO:0007669"/>
    <property type="project" value="TreeGrafter"/>
</dbReference>
<keyword evidence="4 6" id="KW-0472">Membrane</keyword>
<dbReference type="PANTHER" id="PTHR23502:SF23">
    <property type="entry name" value="FLUCONAZOLE RESISTANCE PROTEIN 1"/>
    <property type="match status" value="1"/>
</dbReference>
<dbReference type="InterPro" id="IPR036259">
    <property type="entry name" value="MFS_trans_sf"/>
</dbReference>
<organism evidence="8 9">
    <name type="scientific">Diplocarpon coronariae</name>
    <dbReference type="NCBI Taxonomy" id="2795749"/>
    <lineage>
        <taxon>Eukaryota</taxon>
        <taxon>Fungi</taxon>
        <taxon>Dikarya</taxon>
        <taxon>Ascomycota</taxon>
        <taxon>Pezizomycotina</taxon>
        <taxon>Leotiomycetes</taxon>
        <taxon>Helotiales</taxon>
        <taxon>Drepanopezizaceae</taxon>
        <taxon>Diplocarpon</taxon>
    </lineage>
</organism>
<evidence type="ECO:0000256" key="2">
    <source>
        <dbReference type="ARBA" id="ARBA00022692"/>
    </source>
</evidence>
<evidence type="ECO:0000313" key="9">
    <source>
        <dbReference type="Proteomes" id="UP000242519"/>
    </source>
</evidence>
<dbReference type="PROSITE" id="PS50850">
    <property type="entry name" value="MFS"/>
    <property type="match status" value="1"/>
</dbReference>
<feature type="transmembrane region" description="Helical" evidence="6">
    <location>
        <begin position="301"/>
        <end position="322"/>
    </location>
</feature>
<proteinExistence type="predicted"/>
<dbReference type="OrthoDB" id="3357846at2759"/>
<dbReference type="GO" id="GO:0015244">
    <property type="term" value="F:fluconazole transmembrane transporter activity"/>
    <property type="evidence" value="ECO:0007669"/>
    <property type="project" value="TreeGrafter"/>
</dbReference>
<accession>A0A218Z7I9</accession>
<dbReference type="InParanoid" id="A0A218Z7I9"/>
<dbReference type="PANTHER" id="PTHR23502">
    <property type="entry name" value="MAJOR FACILITATOR SUPERFAMILY"/>
    <property type="match status" value="1"/>
</dbReference>
<feature type="transmembrane region" description="Helical" evidence="6">
    <location>
        <begin position="567"/>
        <end position="585"/>
    </location>
</feature>
<feature type="transmembrane region" description="Helical" evidence="6">
    <location>
        <begin position="494"/>
        <end position="515"/>
    </location>
</feature>
<gene>
    <name evidence="8" type="ORF">B2J93_7521</name>
</gene>
<feature type="compositionally biased region" description="Basic and acidic residues" evidence="5">
    <location>
        <begin position="96"/>
        <end position="106"/>
    </location>
</feature>